<evidence type="ECO:0000313" key="2">
    <source>
        <dbReference type="Proteomes" id="UP000198897"/>
    </source>
</evidence>
<keyword evidence="2" id="KW-1185">Reference proteome</keyword>
<dbReference type="Proteomes" id="UP000198897">
    <property type="component" value="Unassembled WGS sequence"/>
</dbReference>
<protein>
    <submittedName>
        <fullName evidence="1">Thioredoxin</fullName>
    </submittedName>
</protein>
<dbReference type="Pfam" id="PF14595">
    <property type="entry name" value="Thioredoxin_9"/>
    <property type="match status" value="1"/>
</dbReference>
<name>A0A1I2NMD0_9BACI</name>
<gene>
    <name evidence="1" type="ORF">SAMN05216353_11940</name>
</gene>
<dbReference type="SUPFAM" id="SSF52833">
    <property type="entry name" value="Thioredoxin-like"/>
    <property type="match status" value="1"/>
</dbReference>
<organism evidence="1 2">
    <name type="scientific">Halobacillus alkaliphilus</name>
    <dbReference type="NCBI Taxonomy" id="396056"/>
    <lineage>
        <taxon>Bacteria</taxon>
        <taxon>Bacillati</taxon>
        <taxon>Bacillota</taxon>
        <taxon>Bacilli</taxon>
        <taxon>Bacillales</taxon>
        <taxon>Bacillaceae</taxon>
        <taxon>Halobacillus</taxon>
    </lineage>
</organism>
<dbReference type="RefSeq" id="WP_089752175.1">
    <property type="nucleotide sequence ID" value="NZ_FOOG01000019.1"/>
</dbReference>
<dbReference type="OrthoDB" id="6120799at2"/>
<dbReference type="Gene3D" id="3.40.30.10">
    <property type="entry name" value="Glutaredoxin"/>
    <property type="match status" value="1"/>
</dbReference>
<sequence>MNLEEWFQKGMTAQEYVDSMDKYQKDLIYIYEHFNISTEDYPFFEKLQKKDIRAVVLTEDWCGDAMLNVPIFLRLAEAGHIETHFLRRDENLELMDKYLTNGKSRSIPIIIFIDRDGEEICSWGPRAPELQTFLDDSIGSLPKKETKDYQEKQKQMLTFITKAYRDHQNFWHYVYKDMIRTLA</sequence>
<dbReference type="AlphaFoldDB" id="A0A1I2NMD0"/>
<dbReference type="InterPro" id="IPR036249">
    <property type="entry name" value="Thioredoxin-like_sf"/>
</dbReference>
<proteinExistence type="predicted"/>
<reference evidence="2" key="1">
    <citation type="submission" date="2016-10" db="EMBL/GenBank/DDBJ databases">
        <authorList>
            <person name="Varghese N."/>
            <person name="Submissions S."/>
        </authorList>
    </citation>
    <scope>NUCLEOTIDE SEQUENCE [LARGE SCALE GENOMIC DNA]</scope>
    <source>
        <strain evidence="2">FP5</strain>
    </source>
</reference>
<dbReference type="EMBL" id="FOOG01000019">
    <property type="protein sequence ID" value="SFG02857.1"/>
    <property type="molecule type" value="Genomic_DNA"/>
</dbReference>
<evidence type="ECO:0000313" key="1">
    <source>
        <dbReference type="EMBL" id="SFG02857.1"/>
    </source>
</evidence>
<accession>A0A1I2NMD0</accession>